<dbReference type="GO" id="GO:0002100">
    <property type="term" value="P:tRNA wobble adenosine to inosine editing"/>
    <property type="evidence" value="ECO:0007669"/>
    <property type="project" value="UniProtKB-UniRule"/>
</dbReference>
<keyword evidence="3 8" id="KW-0819">tRNA processing</keyword>
<evidence type="ECO:0000256" key="6">
    <source>
        <dbReference type="ARBA" id="ARBA00022833"/>
    </source>
</evidence>
<dbReference type="Pfam" id="PF00383">
    <property type="entry name" value="dCMP_cyt_deam_1"/>
    <property type="match status" value="1"/>
</dbReference>
<dbReference type="PANTHER" id="PTHR11079">
    <property type="entry name" value="CYTOSINE DEAMINASE FAMILY MEMBER"/>
    <property type="match status" value="1"/>
</dbReference>
<keyword evidence="5 8" id="KW-0378">Hydrolase</keyword>
<dbReference type="PANTHER" id="PTHR11079:SF202">
    <property type="entry name" value="TRNA-SPECIFIC ADENOSINE DEAMINASE"/>
    <property type="match status" value="1"/>
</dbReference>
<feature type="binding site" evidence="8">
    <location>
        <position position="56"/>
    </location>
    <ligand>
        <name>Zn(2+)</name>
        <dbReference type="ChEBI" id="CHEBI:29105"/>
        <note>catalytic</note>
    </ligand>
</feature>
<dbReference type="PROSITE" id="PS00903">
    <property type="entry name" value="CYT_DCMP_DEAMINASES_1"/>
    <property type="match status" value="1"/>
</dbReference>
<dbReference type="RefSeq" id="WP_084015679.1">
    <property type="nucleotide sequence ID" value="NZ_FWXS01000001.1"/>
</dbReference>
<evidence type="ECO:0000313" key="11">
    <source>
        <dbReference type="Proteomes" id="UP000192393"/>
    </source>
</evidence>
<evidence type="ECO:0000256" key="3">
    <source>
        <dbReference type="ARBA" id="ARBA00022694"/>
    </source>
</evidence>
<proteinExistence type="inferred from homology"/>
<dbReference type="GO" id="GO:0008270">
    <property type="term" value="F:zinc ion binding"/>
    <property type="evidence" value="ECO:0007669"/>
    <property type="project" value="UniProtKB-UniRule"/>
</dbReference>
<evidence type="ECO:0000256" key="5">
    <source>
        <dbReference type="ARBA" id="ARBA00022801"/>
    </source>
</evidence>
<evidence type="ECO:0000256" key="2">
    <source>
        <dbReference type="ARBA" id="ARBA00011738"/>
    </source>
</evidence>
<dbReference type="AlphaFoldDB" id="A0A1W1YHF6"/>
<feature type="active site" description="Proton donor" evidence="8">
    <location>
        <position position="58"/>
    </location>
</feature>
<evidence type="ECO:0000256" key="7">
    <source>
        <dbReference type="ARBA" id="ARBA00048045"/>
    </source>
</evidence>
<reference evidence="11" key="1">
    <citation type="submission" date="2017-04" db="EMBL/GenBank/DDBJ databases">
        <authorList>
            <person name="Varghese N."/>
            <person name="Submissions S."/>
        </authorList>
    </citation>
    <scope>NUCLEOTIDE SEQUENCE [LARGE SCALE GENOMIC DNA]</scope>
    <source>
        <strain evidence="11">CGMCC 1.12708</strain>
    </source>
</reference>
<feature type="domain" description="CMP/dCMP-type deaminase" evidence="9">
    <location>
        <begin position="5"/>
        <end position="115"/>
    </location>
</feature>
<comment type="similarity">
    <text evidence="1">Belongs to the cytidine and deoxycytidylate deaminase family. ADAT2 subfamily.</text>
</comment>
<keyword evidence="6 8" id="KW-0862">Zinc</keyword>
<keyword evidence="4 8" id="KW-0479">Metal-binding</keyword>
<dbReference type="Proteomes" id="UP000192393">
    <property type="component" value="Unassembled WGS sequence"/>
</dbReference>
<gene>
    <name evidence="8" type="primary">tadA</name>
    <name evidence="10" type="ORF">SAMN06296427_101368</name>
</gene>
<dbReference type="OrthoDB" id="9802676at2"/>
<dbReference type="InterPro" id="IPR028883">
    <property type="entry name" value="tRNA_aden_deaminase"/>
</dbReference>
<evidence type="ECO:0000256" key="4">
    <source>
        <dbReference type="ARBA" id="ARBA00022723"/>
    </source>
</evidence>
<dbReference type="InterPro" id="IPR016193">
    <property type="entry name" value="Cytidine_deaminase-like"/>
</dbReference>
<keyword evidence="11" id="KW-1185">Reference proteome</keyword>
<dbReference type="PROSITE" id="PS51747">
    <property type="entry name" value="CYT_DCMP_DEAMINASES_2"/>
    <property type="match status" value="1"/>
</dbReference>
<dbReference type="HAMAP" id="MF_00972">
    <property type="entry name" value="tRNA_aden_deaminase"/>
    <property type="match status" value="1"/>
</dbReference>
<feature type="binding site" evidence="8">
    <location>
        <position position="86"/>
    </location>
    <ligand>
        <name>Zn(2+)</name>
        <dbReference type="ChEBI" id="CHEBI:29105"/>
        <note>catalytic</note>
    </ligand>
</feature>
<comment type="cofactor">
    <cofactor evidence="8">
        <name>Zn(2+)</name>
        <dbReference type="ChEBI" id="CHEBI:29105"/>
    </cofactor>
    <text evidence="8">Binds 1 zinc ion per subunit.</text>
</comment>
<comment type="catalytic activity">
    <reaction evidence="7 8">
        <text>adenosine(34) in tRNA + H2O + H(+) = inosine(34) in tRNA + NH4(+)</text>
        <dbReference type="Rhea" id="RHEA:43168"/>
        <dbReference type="Rhea" id="RHEA-COMP:10373"/>
        <dbReference type="Rhea" id="RHEA-COMP:10374"/>
        <dbReference type="ChEBI" id="CHEBI:15377"/>
        <dbReference type="ChEBI" id="CHEBI:15378"/>
        <dbReference type="ChEBI" id="CHEBI:28938"/>
        <dbReference type="ChEBI" id="CHEBI:74411"/>
        <dbReference type="ChEBI" id="CHEBI:82852"/>
        <dbReference type="EC" id="3.5.4.33"/>
    </reaction>
</comment>
<dbReference type="STRING" id="1434700.SAMN06296427_101368"/>
<dbReference type="EMBL" id="FWXS01000001">
    <property type="protein sequence ID" value="SMC35566.1"/>
    <property type="molecule type" value="Genomic_DNA"/>
</dbReference>
<dbReference type="InterPro" id="IPR002125">
    <property type="entry name" value="CMP_dCMP_dom"/>
</dbReference>
<evidence type="ECO:0000256" key="1">
    <source>
        <dbReference type="ARBA" id="ARBA00010669"/>
    </source>
</evidence>
<comment type="subunit">
    <text evidence="2 8">Homodimer.</text>
</comment>
<evidence type="ECO:0000256" key="8">
    <source>
        <dbReference type="HAMAP-Rule" id="MF_00972"/>
    </source>
</evidence>
<accession>A0A1W1YHF6</accession>
<sequence length="146" mass="16353">MNELFTDDYFMRKALDEAHYALEKDEVPIGAIIVSNNKIIAKGHNLTETLTDVTAHAEMQAITSAANYLGGKYLKNCTLYVTLEPCTMCAGALYWSQISKVVIAAKDEKRGFLSNGIKLHPKTEIQFGVLENECSEILIEFFKSKR</sequence>
<dbReference type="SUPFAM" id="SSF53927">
    <property type="entry name" value="Cytidine deaminase-like"/>
    <property type="match status" value="1"/>
</dbReference>
<dbReference type="CDD" id="cd01285">
    <property type="entry name" value="nucleoside_deaminase"/>
    <property type="match status" value="1"/>
</dbReference>
<organism evidence="10 11">
    <name type="scientific">Moheibacter sediminis</name>
    <dbReference type="NCBI Taxonomy" id="1434700"/>
    <lineage>
        <taxon>Bacteria</taxon>
        <taxon>Pseudomonadati</taxon>
        <taxon>Bacteroidota</taxon>
        <taxon>Flavobacteriia</taxon>
        <taxon>Flavobacteriales</taxon>
        <taxon>Weeksellaceae</taxon>
        <taxon>Moheibacter</taxon>
    </lineage>
</organism>
<evidence type="ECO:0000259" key="9">
    <source>
        <dbReference type="PROSITE" id="PS51747"/>
    </source>
</evidence>
<evidence type="ECO:0000313" key="10">
    <source>
        <dbReference type="EMBL" id="SMC35566.1"/>
    </source>
</evidence>
<protein>
    <recommendedName>
        <fullName evidence="8">tRNA-specific adenosine deaminase</fullName>
        <ecNumber evidence="8">3.5.4.33</ecNumber>
    </recommendedName>
</protein>
<comment type="function">
    <text evidence="8">Catalyzes the deamination of adenosine to inosine at the wobble position 34 of tRNA(Arg2).</text>
</comment>
<dbReference type="GO" id="GO:0052717">
    <property type="term" value="F:tRNA-specific adenosine-34 deaminase activity"/>
    <property type="evidence" value="ECO:0007669"/>
    <property type="project" value="UniProtKB-UniRule"/>
</dbReference>
<dbReference type="InterPro" id="IPR016192">
    <property type="entry name" value="APOBEC/CMP_deaminase_Zn-bd"/>
</dbReference>
<dbReference type="EC" id="3.5.4.33" evidence="8"/>
<feature type="binding site" evidence="8">
    <location>
        <position position="89"/>
    </location>
    <ligand>
        <name>Zn(2+)</name>
        <dbReference type="ChEBI" id="CHEBI:29105"/>
        <note>catalytic</note>
    </ligand>
</feature>
<dbReference type="Gene3D" id="3.40.140.10">
    <property type="entry name" value="Cytidine Deaminase, domain 2"/>
    <property type="match status" value="1"/>
</dbReference>
<name>A0A1W1YHF6_9FLAO</name>